<reference evidence="2" key="2">
    <citation type="submission" date="2022-01" db="EMBL/GenBank/DDBJ databases">
        <authorList>
            <person name="Yamashiro T."/>
            <person name="Shiraishi A."/>
            <person name="Satake H."/>
            <person name="Nakayama K."/>
        </authorList>
    </citation>
    <scope>NUCLEOTIDE SEQUENCE</scope>
</reference>
<accession>A0ABQ5EXP4</accession>
<evidence type="ECO:0000313" key="2">
    <source>
        <dbReference type="EMBL" id="GJT55729.1"/>
    </source>
</evidence>
<keyword evidence="1" id="KW-0732">Signal</keyword>
<organism evidence="2 3">
    <name type="scientific">Tanacetum coccineum</name>
    <dbReference type="NCBI Taxonomy" id="301880"/>
    <lineage>
        <taxon>Eukaryota</taxon>
        <taxon>Viridiplantae</taxon>
        <taxon>Streptophyta</taxon>
        <taxon>Embryophyta</taxon>
        <taxon>Tracheophyta</taxon>
        <taxon>Spermatophyta</taxon>
        <taxon>Magnoliopsida</taxon>
        <taxon>eudicotyledons</taxon>
        <taxon>Gunneridae</taxon>
        <taxon>Pentapetalae</taxon>
        <taxon>asterids</taxon>
        <taxon>campanulids</taxon>
        <taxon>Asterales</taxon>
        <taxon>Asteraceae</taxon>
        <taxon>Asteroideae</taxon>
        <taxon>Anthemideae</taxon>
        <taxon>Anthemidinae</taxon>
        <taxon>Tanacetum</taxon>
    </lineage>
</organism>
<feature type="chain" id="PRO_5047360862" evidence="1">
    <location>
        <begin position="18"/>
        <end position="487"/>
    </location>
</feature>
<comment type="caution">
    <text evidence="2">The sequence shown here is derived from an EMBL/GenBank/DDBJ whole genome shotgun (WGS) entry which is preliminary data.</text>
</comment>
<reference evidence="2" key="1">
    <citation type="journal article" date="2022" name="Int. J. Mol. Sci.">
        <title>Draft Genome of Tanacetum Coccineum: Genomic Comparison of Closely Related Tanacetum-Family Plants.</title>
        <authorList>
            <person name="Yamashiro T."/>
            <person name="Shiraishi A."/>
            <person name="Nakayama K."/>
            <person name="Satake H."/>
        </authorList>
    </citation>
    <scope>NUCLEOTIDE SEQUENCE</scope>
</reference>
<keyword evidence="3" id="KW-1185">Reference proteome</keyword>
<protein>
    <submittedName>
        <fullName evidence="2">Uncharacterized protein</fullName>
    </submittedName>
</protein>
<evidence type="ECO:0000313" key="3">
    <source>
        <dbReference type="Proteomes" id="UP001151760"/>
    </source>
</evidence>
<dbReference type="EMBL" id="BQNB010016783">
    <property type="protein sequence ID" value="GJT55729.1"/>
    <property type="molecule type" value="Genomic_DNA"/>
</dbReference>
<gene>
    <name evidence="2" type="ORF">Tco_0990783</name>
</gene>
<dbReference type="Proteomes" id="UP001151760">
    <property type="component" value="Unassembled WGS sequence"/>
</dbReference>
<feature type="signal peptide" evidence="1">
    <location>
        <begin position="1"/>
        <end position="17"/>
    </location>
</feature>
<evidence type="ECO:0000256" key="1">
    <source>
        <dbReference type="SAM" id="SignalP"/>
    </source>
</evidence>
<proteinExistence type="predicted"/>
<sequence>MLWLLVIDTLLTNEATSDRLVLLDNVHSNILLTLELNRINDDLFTYEIKVPQPTPCDEQRTSNPTYNDLGEYEWKMIYEDCEKIYTEAVIFITKRLIRLIDVTVEQWLDLKYGDHKTMDKKCQERGDCWKDDGYCNGGNLPGAFRVGNMLRYQDLEWYEALEDGKLKDEALQNKAIMERVININKESCDEAWRRWDDYENTIYNDEEMEPKDGHSIGNLDYNLVRDNASNHTNNKEEEHKERCNLFDNTARDAPVCKIRRFEMIKYSFGHDEEYVAIKECEYDDMTKTNEDACRAYQEIFCTEYGVSTSIGYGVSNFLSNIAYSFKLINMAYPLPWDTAYRSSVTETEILCMTRSSINKLFTPYKEPEREFQSSRRHFKSLSLEELRSPDFNLLSDQEYSEEEEAEAMIETMEQYISKTRIDYGSGVARPKIDNKDQFELKGQFLKEIREKRFSGSDNEDANEHIEKVLEIVDLFHVPNITEDQLML</sequence>
<name>A0ABQ5EXP4_9ASTR</name>